<gene>
    <name evidence="1" type="ORF">GO620_015020</name>
</gene>
<evidence type="ECO:0000313" key="2">
    <source>
        <dbReference type="Proteomes" id="UP000429232"/>
    </source>
</evidence>
<reference evidence="1 2" key="1">
    <citation type="submission" date="2020-12" db="EMBL/GenBank/DDBJ databases">
        <title>HMF7856_wgs.fasta genome submission.</title>
        <authorList>
            <person name="Kang H."/>
            <person name="Kim H."/>
            <person name="Joh K."/>
        </authorList>
    </citation>
    <scope>NUCLEOTIDE SEQUENCE [LARGE SCALE GENOMIC DNA]</scope>
    <source>
        <strain evidence="1 2">HMF7856</strain>
    </source>
</reference>
<organism evidence="1 2">
    <name type="scientific">Mucilaginibacter ginkgonis</name>
    <dbReference type="NCBI Taxonomy" id="2682091"/>
    <lineage>
        <taxon>Bacteria</taxon>
        <taxon>Pseudomonadati</taxon>
        <taxon>Bacteroidota</taxon>
        <taxon>Sphingobacteriia</taxon>
        <taxon>Sphingobacteriales</taxon>
        <taxon>Sphingobacteriaceae</taxon>
        <taxon>Mucilaginibacter</taxon>
    </lineage>
</organism>
<dbReference type="AlphaFoldDB" id="A0A6I4HY90"/>
<name>A0A6I4HY90_9SPHI</name>
<evidence type="ECO:0000313" key="1">
    <source>
        <dbReference type="EMBL" id="QQL49465.1"/>
    </source>
</evidence>
<dbReference type="Proteomes" id="UP000429232">
    <property type="component" value="Chromosome"/>
</dbReference>
<proteinExistence type="predicted"/>
<keyword evidence="2" id="KW-1185">Reference proteome</keyword>
<dbReference type="RefSeq" id="WP_157524580.1">
    <property type="nucleotide sequence ID" value="NZ_CP066775.1"/>
</dbReference>
<dbReference type="EMBL" id="CP066775">
    <property type="protein sequence ID" value="QQL49465.1"/>
    <property type="molecule type" value="Genomic_DNA"/>
</dbReference>
<protein>
    <submittedName>
        <fullName evidence="1">Uncharacterized protein</fullName>
    </submittedName>
</protein>
<accession>A0A6I4HY90</accession>
<sequence length="63" mass="7198">MKTISQQNLNICALTAVFGSILIDSTIRFWTYTAIFIAMLLILFVIKRFNKRPADIKTSSETK</sequence>
<dbReference type="KEGG" id="mgik:GO620_015020"/>